<keyword evidence="2" id="KW-0808">Transferase</keyword>
<dbReference type="PATRIC" id="fig|1409788.3.peg.333"/>
<organism evidence="2 3">
    <name type="scientific">Sunxiuqinia dokdonensis</name>
    <dbReference type="NCBI Taxonomy" id="1409788"/>
    <lineage>
        <taxon>Bacteria</taxon>
        <taxon>Pseudomonadati</taxon>
        <taxon>Bacteroidota</taxon>
        <taxon>Bacteroidia</taxon>
        <taxon>Marinilabiliales</taxon>
        <taxon>Prolixibacteraceae</taxon>
        <taxon>Sunxiuqinia</taxon>
    </lineage>
</organism>
<dbReference type="AlphaFoldDB" id="A0A0L8VEZ1"/>
<dbReference type="SUPFAM" id="SSF53756">
    <property type="entry name" value="UDP-Glycosyltransferase/glycogen phosphorylase"/>
    <property type="match status" value="1"/>
</dbReference>
<proteinExistence type="predicted"/>
<reference evidence="3" key="1">
    <citation type="submission" date="2015-07" db="EMBL/GenBank/DDBJ databases">
        <title>Genome sequencing of Sunxiuqinia dokdonensis strain SK.</title>
        <authorList>
            <person name="Ahn S."/>
            <person name="Kim B.-C."/>
        </authorList>
    </citation>
    <scope>NUCLEOTIDE SEQUENCE [LARGE SCALE GENOMIC DNA]</scope>
    <source>
        <strain evidence="3">SK</strain>
    </source>
</reference>
<feature type="domain" description="Glycosyl transferase family 1" evidence="1">
    <location>
        <begin position="229"/>
        <end position="391"/>
    </location>
</feature>
<gene>
    <name evidence="2" type="ORF">NC99_03230</name>
</gene>
<dbReference type="PANTHER" id="PTHR12526">
    <property type="entry name" value="GLYCOSYLTRANSFERASE"/>
    <property type="match status" value="1"/>
</dbReference>
<comment type="caution">
    <text evidence="2">The sequence shown here is derived from an EMBL/GenBank/DDBJ whole genome shotgun (WGS) entry which is preliminary data.</text>
</comment>
<dbReference type="CDD" id="cd03801">
    <property type="entry name" value="GT4_PimA-like"/>
    <property type="match status" value="1"/>
</dbReference>
<dbReference type="RefSeq" id="WP_053179110.1">
    <property type="nucleotide sequence ID" value="NZ_LGIA01000014.1"/>
</dbReference>
<evidence type="ECO:0000313" key="3">
    <source>
        <dbReference type="Proteomes" id="UP000036958"/>
    </source>
</evidence>
<dbReference type="STRING" id="1409788.NC99_03230"/>
<evidence type="ECO:0000313" key="2">
    <source>
        <dbReference type="EMBL" id="KOH46923.1"/>
    </source>
</evidence>
<name>A0A0L8VEZ1_9BACT</name>
<sequence>MKVLWITNTLFPAVCDELGLPSPVVGGWMYSAAESLIKVGKNIELGVASLYGGKELRSVTVNKINYFLIPRQDKGHIYSTKLEAYWQRIHSQFAPDVVHIHGSEYPHGLAYINGCGNRNVVVSIQGLVSVYERYYYGSISEVELHKNITLRDRLREDSIFKQRKRMQERGSFEKMLLGKVDHVIGRTSWDETHVWAINPNATYHFCNETLRSEFYKGGWLYEACEKQSIFLSQAYYPIKGLHQLIKALPFILRDWPDTKVYLAGNNFMGNKSRWRMNGFGKYIDGLMKKNEVEDKVVFTGSLSAEEMRQRYLDSNVFVCPSSIENSPNSVGEAQLLGVPCVASYVGGVADMILDKETGLLYRFEEVEMLAKSICQIFGDQELANKISKQGKIAASARHSQTVNSEKLNSIYQEICKK</sequence>
<dbReference type="Proteomes" id="UP000036958">
    <property type="component" value="Unassembled WGS sequence"/>
</dbReference>
<dbReference type="InterPro" id="IPR001296">
    <property type="entry name" value="Glyco_trans_1"/>
</dbReference>
<accession>A0A0L8VEZ1</accession>
<evidence type="ECO:0000259" key="1">
    <source>
        <dbReference type="Pfam" id="PF00534"/>
    </source>
</evidence>
<dbReference type="GO" id="GO:0016757">
    <property type="term" value="F:glycosyltransferase activity"/>
    <property type="evidence" value="ECO:0007669"/>
    <property type="project" value="InterPro"/>
</dbReference>
<dbReference type="Pfam" id="PF00534">
    <property type="entry name" value="Glycos_transf_1"/>
    <property type="match status" value="1"/>
</dbReference>
<dbReference type="PANTHER" id="PTHR12526:SF630">
    <property type="entry name" value="GLYCOSYLTRANSFERASE"/>
    <property type="match status" value="1"/>
</dbReference>
<dbReference type="EMBL" id="LGIA01000014">
    <property type="protein sequence ID" value="KOH46923.1"/>
    <property type="molecule type" value="Genomic_DNA"/>
</dbReference>
<keyword evidence="3" id="KW-1185">Reference proteome</keyword>
<dbReference type="OrthoDB" id="1096251at2"/>
<protein>
    <submittedName>
        <fullName evidence="2">Group 1 glycosyl transferase</fullName>
    </submittedName>
</protein>
<dbReference type="Gene3D" id="3.40.50.2000">
    <property type="entry name" value="Glycogen Phosphorylase B"/>
    <property type="match status" value="2"/>
</dbReference>